<dbReference type="EC" id="3.1.3.48" evidence="7"/>
<evidence type="ECO:0000256" key="5">
    <source>
        <dbReference type="ARBA" id="ARBA00048336"/>
    </source>
</evidence>
<dbReference type="InterPro" id="IPR000387">
    <property type="entry name" value="Tyr_Pase_dom"/>
</dbReference>
<evidence type="ECO:0000256" key="6">
    <source>
        <dbReference type="PIRSR" id="PIRSR620405-1"/>
    </source>
</evidence>
<evidence type="ECO:0000313" key="10">
    <source>
        <dbReference type="EMBL" id="ELU03323.1"/>
    </source>
</evidence>
<keyword evidence="2 7" id="KW-0378">Hydrolase</keyword>
<dbReference type="PROSITE" id="PS50056">
    <property type="entry name" value="TYR_PHOSPHATASE_2"/>
    <property type="match status" value="1"/>
</dbReference>
<dbReference type="OrthoDB" id="426001at2759"/>
<dbReference type="GO" id="GO:0005737">
    <property type="term" value="C:cytoplasm"/>
    <property type="evidence" value="ECO:0007669"/>
    <property type="project" value="TreeGrafter"/>
</dbReference>
<dbReference type="EC" id="3.1.3.16" evidence="7"/>
<dbReference type="GO" id="GO:0043409">
    <property type="term" value="P:negative regulation of MAPK cascade"/>
    <property type="evidence" value="ECO:0007669"/>
    <property type="project" value="TreeGrafter"/>
</dbReference>
<dbReference type="PROSITE" id="PS00383">
    <property type="entry name" value="TYR_PHOSPHATASE_1"/>
    <property type="match status" value="1"/>
</dbReference>
<comment type="catalytic activity">
    <reaction evidence="4 7">
        <text>O-phospho-L-seryl-[protein] + H2O = L-seryl-[protein] + phosphate</text>
        <dbReference type="Rhea" id="RHEA:20629"/>
        <dbReference type="Rhea" id="RHEA-COMP:9863"/>
        <dbReference type="Rhea" id="RHEA-COMP:11604"/>
        <dbReference type="ChEBI" id="CHEBI:15377"/>
        <dbReference type="ChEBI" id="CHEBI:29999"/>
        <dbReference type="ChEBI" id="CHEBI:43474"/>
        <dbReference type="ChEBI" id="CHEBI:83421"/>
        <dbReference type="EC" id="3.1.3.16"/>
    </reaction>
</comment>
<feature type="domain" description="Tyrosine-protein phosphatase" evidence="8">
    <location>
        <begin position="16"/>
        <end position="159"/>
    </location>
</feature>
<dbReference type="CDD" id="cd14498">
    <property type="entry name" value="DSP"/>
    <property type="match status" value="1"/>
</dbReference>
<dbReference type="PRINTS" id="PR01908">
    <property type="entry name" value="ADSPHPHTASE"/>
</dbReference>
<evidence type="ECO:0000256" key="1">
    <source>
        <dbReference type="ARBA" id="ARBA00008601"/>
    </source>
</evidence>
<keyword evidence="3 7" id="KW-0904">Protein phosphatase</keyword>
<dbReference type="SMART" id="SM00195">
    <property type="entry name" value="DSPc"/>
    <property type="match status" value="1"/>
</dbReference>
<dbReference type="InterPro" id="IPR020422">
    <property type="entry name" value="TYR_PHOSPHATASE_DUAL_dom"/>
</dbReference>
<comment type="catalytic activity">
    <reaction evidence="7">
        <text>O-phospho-L-tyrosyl-[protein] + H2O = L-tyrosyl-[protein] + phosphate</text>
        <dbReference type="Rhea" id="RHEA:10684"/>
        <dbReference type="Rhea" id="RHEA-COMP:10136"/>
        <dbReference type="Rhea" id="RHEA-COMP:20101"/>
        <dbReference type="ChEBI" id="CHEBI:15377"/>
        <dbReference type="ChEBI" id="CHEBI:43474"/>
        <dbReference type="ChEBI" id="CHEBI:46858"/>
        <dbReference type="ChEBI" id="CHEBI:61978"/>
        <dbReference type="EC" id="3.1.3.48"/>
    </reaction>
</comment>
<dbReference type="InterPro" id="IPR020405">
    <property type="entry name" value="Atypical_DUSP_subfamA"/>
</dbReference>
<dbReference type="PROSITE" id="PS50054">
    <property type="entry name" value="TYR_PHOSPHATASE_DUAL"/>
    <property type="match status" value="1"/>
</dbReference>
<dbReference type="SUPFAM" id="SSF52799">
    <property type="entry name" value="(Phosphotyrosine protein) phosphatases II"/>
    <property type="match status" value="1"/>
</dbReference>
<evidence type="ECO:0000256" key="3">
    <source>
        <dbReference type="ARBA" id="ARBA00022912"/>
    </source>
</evidence>
<dbReference type="EnsemblMetazoa" id="CapteT140771">
    <property type="protein sequence ID" value="CapteP140771"/>
    <property type="gene ID" value="CapteG140771"/>
</dbReference>
<dbReference type="Pfam" id="PF00782">
    <property type="entry name" value="DSPc"/>
    <property type="match status" value="1"/>
</dbReference>
<dbReference type="GO" id="GO:0008138">
    <property type="term" value="F:protein tyrosine/serine/threonine phosphatase activity"/>
    <property type="evidence" value="ECO:0007669"/>
    <property type="project" value="UniProtKB-UniRule"/>
</dbReference>
<dbReference type="InterPro" id="IPR000340">
    <property type="entry name" value="Dual-sp_phosphatase_cat-dom"/>
</dbReference>
<dbReference type="InterPro" id="IPR029021">
    <property type="entry name" value="Prot-tyrosine_phosphatase-like"/>
</dbReference>
<evidence type="ECO:0000259" key="8">
    <source>
        <dbReference type="PROSITE" id="PS50054"/>
    </source>
</evidence>
<dbReference type="FunCoup" id="R7UHN4">
    <property type="interactions" value="162"/>
</dbReference>
<reference evidence="11" key="3">
    <citation type="submission" date="2015-06" db="UniProtKB">
        <authorList>
            <consortium name="EnsemblMetazoa"/>
        </authorList>
    </citation>
    <scope>IDENTIFICATION</scope>
</reference>
<comment type="function">
    <text evidence="7">Dual specificity phosphatase able to dephosphorylate phosphotyrosine, phosphoserine and phosphothreonine residues, with a preference for phosphotyrosine as a substrate.</text>
</comment>
<dbReference type="EMBL" id="KB303281">
    <property type="protein sequence ID" value="ELU03323.1"/>
    <property type="molecule type" value="Genomic_DNA"/>
</dbReference>
<dbReference type="STRING" id="283909.R7UHN4"/>
<evidence type="ECO:0000256" key="2">
    <source>
        <dbReference type="ARBA" id="ARBA00022801"/>
    </source>
</evidence>
<keyword evidence="12" id="KW-1185">Reference proteome</keyword>
<evidence type="ECO:0000256" key="4">
    <source>
        <dbReference type="ARBA" id="ARBA00047761"/>
    </source>
</evidence>
<feature type="domain" description="Tyrosine specific protein phosphatases" evidence="9">
    <location>
        <begin position="86"/>
        <end position="143"/>
    </location>
</feature>
<dbReference type="OMA" id="YETPPIC"/>
<comment type="similarity">
    <text evidence="1 7">Belongs to the protein-tyrosine phosphatase family. Non-receptor class dual specificity subfamily.</text>
</comment>
<feature type="non-terminal residue" evidence="10">
    <location>
        <position position="159"/>
    </location>
</feature>
<evidence type="ECO:0000313" key="11">
    <source>
        <dbReference type="EnsemblMetazoa" id="CapteP140771"/>
    </source>
</evidence>
<dbReference type="GO" id="GO:0004722">
    <property type="term" value="F:protein serine/threonine phosphatase activity"/>
    <property type="evidence" value="ECO:0007669"/>
    <property type="project" value="UniProtKB-EC"/>
</dbReference>
<dbReference type="GO" id="GO:0004725">
    <property type="term" value="F:protein tyrosine phosphatase activity"/>
    <property type="evidence" value="ECO:0007669"/>
    <property type="project" value="UniProtKB-EC"/>
</dbReference>
<sequence length="159" mass="18211">MKEVIEELPNKGPPYYPTQLSPVLFIGSQRNADDLATLQRIGITHVVNCAGTRRYDVSRSPYHPETGIRDYLMIPAEDNDEFNIQSYFKEAITFINRAKYSAGKVLVHCNLGVNRSGAICAAYLLVDLKMTLLEVITFLKSKRSVVLYNRGFRRQLYRY</sequence>
<dbReference type="InterPro" id="IPR016130">
    <property type="entry name" value="Tyr_Pase_AS"/>
</dbReference>
<dbReference type="PANTHER" id="PTHR10159">
    <property type="entry name" value="DUAL SPECIFICITY PROTEIN PHOSPHATASE"/>
    <property type="match status" value="1"/>
</dbReference>
<gene>
    <name evidence="10" type="ORF">CAPTEDRAFT_140771</name>
</gene>
<dbReference type="HOGENOM" id="CLU_027074_11_3_1"/>
<dbReference type="PRINTS" id="PR01909">
    <property type="entry name" value="ADSPHPHTASEA"/>
</dbReference>
<dbReference type="PANTHER" id="PTHR10159:SF529">
    <property type="entry name" value="TYROSINE-PROTEIN PHOSPHATASE DOMAIN-CONTAINING PROTEIN"/>
    <property type="match status" value="1"/>
</dbReference>
<evidence type="ECO:0000313" key="12">
    <source>
        <dbReference type="Proteomes" id="UP000014760"/>
    </source>
</evidence>
<proteinExistence type="inferred from homology"/>
<dbReference type="Gene3D" id="3.90.190.10">
    <property type="entry name" value="Protein tyrosine phosphatase superfamily"/>
    <property type="match status" value="1"/>
</dbReference>
<name>R7UHN4_CAPTE</name>
<dbReference type="Proteomes" id="UP000014760">
    <property type="component" value="Unassembled WGS sequence"/>
</dbReference>
<comment type="catalytic activity">
    <reaction evidence="5 7">
        <text>O-phospho-L-threonyl-[protein] + H2O = L-threonyl-[protein] + phosphate</text>
        <dbReference type="Rhea" id="RHEA:47004"/>
        <dbReference type="Rhea" id="RHEA-COMP:11060"/>
        <dbReference type="Rhea" id="RHEA-COMP:11605"/>
        <dbReference type="ChEBI" id="CHEBI:15377"/>
        <dbReference type="ChEBI" id="CHEBI:30013"/>
        <dbReference type="ChEBI" id="CHEBI:43474"/>
        <dbReference type="ChEBI" id="CHEBI:61977"/>
        <dbReference type="EC" id="3.1.3.16"/>
    </reaction>
</comment>
<accession>R7UHN4</accession>
<dbReference type="EMBL" id="AMQN01008505">
    <property type="status" value="NOT_ANNOTATED_CDS"/>
    <property type="molecule type" value="Genomic_DNA"/>
</dbReference>
<reference evidence="12" key="1">
    <citation type="submission" date="2012-12" db="EMBL/GenBank/DDBJ databases">
        <authorList>
            <person name="Hellsten U."/>
            <person name="Grimwood J."/>
            <person name="Chapman J.A."/>
            <person name="Shapiro H."/>
            <person name="Aerts A."/>
            <person name="Otillar R.P."/>
            <person name="Terry A.Y."/>
            <person name="Boore J.L."/>
            <person name="Simakov O."/>
            <person name="Marletaz F."/>
            <person name="Cho S.-J."/>
            <person name="Edsinger-Gonzales E."/>
            <person name="Havlak P."/>
            <person name="Kuo D.-H."/>
            <person name="Larsson T."/>
            <person name="Lv J."/>
            <person name="Arendt D."/>
            <person name="Savage R."/>
            <person name="Osoegawa K."/>
            <person name="de Jong P."/>
            <person name="Lindberg D.R."/>
            <person name="Seaver E.C."/>
            <person name="Weisblat D.A."/>
            <person name="Putnam N.H."/>
            <person name="Grigoriev I.V."/>
            <person name="Rokhsar D.S."/>
        </authorList>
    </citation>
    <scope>NUCLEOTIDE SEQUENCE</scope>
    <source>
        <strain evidence="12">I ESC-2004</strain>
    </source>
</reference>
<reference evidence="10 12" key="2">
    <citation type="journal article" date="2013" name="Nature">
        <title>Insights into bilaterian evolution from three spiralian genomes.</title>
        <authorList>
            <person name="Simakov O."/>
            <person name="Marletaz F."/>
            <person name="Cho S.J."/>
            <person name="Edsinger-Gonzales E."/>
            <person name="Havlak P."/>
            <person name="Hellsten U."/>
            <person name="Kuo D.H."/>
            <person name="Larsson T."/>
            <person name="Lv J."/>
            <person name="Arendt D."/>
            <person name="Savage R."/>
            <person name="Osoegawa K."/>
            <person name="de Jong P."/>
            <person name="Grimwood J."/>
            <person name="Chapman J.A."/>
            <person name="Shapiro H."/>
            <person name="Aerts A."/>
            <person name="Otillar R.P."/>
            <person name="Terry A.Y."/>
            <person name="Boore J.L."/>
            <person name="Grigoriev I.V."/>
            <person name="Lindberg D.R."/>
            <person name="Seaver E.C."/>
            <person name="Weisblat D.A."/>
            <person name="Putnam N.H."/>
            <person name="Rokhsar D.S."/>
        </authorList>
    </citation>
    <scope>NUCLEOTIDE SEQUENCE</scope>
    <source>
        <strain evidence="10 12">I ESC-2004</strain>
    </source>
</reference>
<evidence type="ECO:0000259" key="9">
    <source>
        <dbReference type="PROSITE" id="PS50056"/>
    </source>
</evidence>
<organism evidence="10">
    <name type="scientific">Capitella teleta</name>
    <name type="common">Polychaete worm</name>
    <dbReference type="NCBI Taxonomy" id="283909"/>
    <lineage>
        <taxon>Eukaryota</taxon>
        <taxon>Metazoa</taxon>
        <taxon>Spiralia</taxon>
        <taxon>Lophotrochozoa</taxon>
        <taxon>Annelida</taxon>
        <taxon>Polychaeta</taxon>
        <taxon>Sedentaria</taxon>
        <taxon>Scolecida</taxon>
        <taxon>Capitellidae</taxon>
        <taxon>Capitella</taxon>
    </lineage>
</organism>
<evidence type="ECO:0000256" key="7">
    <source>
        <dbReference type="RuleBase" id="RU366038"/>
    </source>
</evidence>
<protein>
    <recommendedName>
        <fullName evidence="7">Dual specificity protein phosphatase</fullName>
        <ecNumber evidence="7">3.1.3.16</ecNumber>
        <ecNumber evidence="7">3.1.3.48</ecNumber>
    </recommendedName>
</protein>
<dbReference type="AlphaFoldDB" id="R7UHN4"/>
<feature type="active site" description="Phosphocysteine intermediate" evidence="6">
    <location>
        <position position="109"/>
    </location>
</feature>